<organism evidence="7 8">
    <name type="scientific">Calycomorphotria hydatis</name>
    <dbReference type="NCBI Taxonomy" id="2528027"/>
    <lineage>
        <taxon>Bacteria</taxon>
        <taxon>Pseudomonadati</taxon>
        <taxon>Planctomycetota</taxon>
        <taxon>Planctomycetia</taxon>
        <taxon>Planctomycetales</taxon>
        <taxon>Planctomycetaceae</taxon>
        <taxon>Calycomorphotria</taxon>
    </lineage>
</organism>
<comment type="similarity">
    <text evidence="2">Belongs to the FliS family.</text>
</comment>
<dbReference type="CDD" id="cd16098">
    <property type="entry name" value="FliS"/>
    <property type="match status" value="1"/>
</dbReference>
<comment type="subcellular location">
    <subcellularLocation>
        <location evidence="1">Cytoplasm</location>
        <location evidence="1">Cytosol</location>
    </subcellularLocation>
</comment>
<dbReference type="Gene3D" id="1.20.120.340">
    <property type="entry name" value="Flagellar protein FliS"/>
    <property type="match status" value="1"/>
</dbReference>
<evidence type="ECO:0000256" key="6">
    <source>
        <dbReference type="SAM" id="MobiDB-lite"/>
    </source>
</evidence>
<evidence type="ECO:0000256" key="4">
    <source>
        <dbReference type="ARBA" id="ARBA00022795"/>
    </source>
</evidence>
<dbReference type="GO" id="GO:0044780">
    <property type="term" value="P:bacterial-type flagellum assembly"/>
    <property type="evidence" value="ECO:0007669"/>
    <property type="project" value="InterPro"/>
</dbReference>
<dbReference type="AlphaFoldDB" id="A0A517TDW4"/>
<dbReference type="RefSeq" id="WP_197439744.1">
    <property type="nucleotide sequence ID" value="NZ_CP036316.1"/>
</dbReference>
<dbReference type="GO" id="GO:0005829">
    <property type="term" value="C:cytosol"/>
    <property type="evidence" value="ECO:0007669"/>
    <property type="project" value="UniProtKB-SubCell"/>
</dbReference>
<proteinExistence type="inferred from homology"/>
<reference evidence="7 8" key="1">
    <citation type="submission" date="2019-02" db="EMBL/GenBank/DDBJ databases">
        <title>Deep-cultivation of Planctomycetes and their phenomic and genomic characterization uncovers novel biology.</title>
        <authorList>
            <person name="Wiegand S."/>
            <person name="Jogler M."/>
            <person name="Boedeker C."/>
            <person name="Pinto D."/>
            <person name="Vollmers J."/>
            <person name="Rivas-Marin E."/>
            <person name="Kohn T."/>
            <person name="Peeters S.H."/>
            <person name="Heuer A."/>
            <person name="Rast P."/>
            <person name="Oberbeckmann S."/>
            <person name="Bunk B."/>
            <person name="Jeske O."/>
            <person name="Meyerdierks A."/>
            <person name="Storesund J.E."/>
            <person name="Kallscheuer N."/>
            <person name="Luecker S."/>
            <person name="Lage O.M."/>
            <person name="Pohl T."/>
            <person name="Merkel B.J."/>
            <person name="Hornburger P."/>
            <person name="Mueller R.-W."/>
            <person name="Bruemmer F."/>
            <person name="Labrenz M."/>
            <person name="Spormann A.M."/>
            <person name="Op den Camp H."/>
            <person name="Overmann J."/>
            <person name="Amann R."/>
            <person name="Jetten M.S.M."/>
            <person name="Mascher T."/>
            <person name="Medema M.H."/>
            <person name="Devos D.P."/>
            <person name="Kaster A.-K."/>
            <person name="Ovreas L."/>
            <person name="Rohde M."/>
            <person name="Galperin M.Y."/>
            <person name="Jogler C."/>
        </authorList>
    </citation>
    <scope>NUCLEOTIDE SEQUENCE [LARGE SCALE GENOMIC DNA]</scope>
    <source>
        <strain evidence="7 8">V22</strain>
    </source>
</reference>
<accession>A0A517TDW4</accession>
<dbReference type="InterPro" id="IPR003713">
    <property type="entry name" value="FliS"/>
</dbReference>
<feature type="region of interest" description="Disordered" evidence="6">
    <location>
        <begin position="126"/>
        <end position="164"/>
    </location>
</feature>
<dbReference type="PANTHER" id="PTHR34773:SF1">
    <property type="entry name" value="FLAGELLAR SECRETION CHAPERONE FLIS"/>
    <property type="match status" value="1"/>
</dbReference>
<evidence type="ECO:0000256" key="2">
    <source>
        <dbReference type="ARBA" id="ARBA00008787"/>
    </source>
</evidence>
<keyword evidence="5" id="KW-0143">Chaperone</keyword>
<evidence type="ECO:0000256" key="1">
    <source>
        <dbReference type="ARBA" id="ARBA00004514"/>
    </source>
</evidence>
<evidence type="ECO:0000256" key="5">
    <source>
        <dbReference type="ARBA" id="ARBA00023186"/>
    </source>
</evidence>
<keyword evidence="7" id="KW-0966">Cell projection</keyword>
<dbReference type="Proteomes" id="UP000319976">
    <property type="component" value="Chromosome"/>
</dbReference>
<gene>
    <name evidence="7" type="primary">fliS</name>
    <name evidence="7" type="ORF">V22_38260</name>
</gene>
<evidence type="ECO:0000313" key="7">
    <source>
        <dbReference type="EMBL" id="QDT66556.1"/>
    </source>
</evidence>
<keyword evidence="8" id="KW-1185">Reference proteome</keyword>
<dbReference type="SUPFAM" id="SSF101116">
    <property type="entry name" value="Flagellar export chaperone FliS"/>
    <property type="match status" value="1"/>
</dbReference>
<sequence>MNAELEYLEAKVLTARPEQLHLMVVEGALRHARKAEIAAHDNNREQRHEQLGLARDYISELIGGLNQESDKNLVGPVAQLFVFVYRRLVEADADHGMDKIRDAIHILEMHRETWLELIETRISEAATNETPANVPEAPKPHMSFDSATQPAPEADDYQPRSWST</sequence>
<dbReference type="InterPro" id="IPR036584">
    <property type="entry name" value="FliS_sf"/>
</dbReference>
<keyword evidence="3" id="KW-0963">Cytoplasm</keyword>
<dbReference type="EMBL" id="CP036316">
    <property type="protein sequence ID" value="QDT66556.1"/>
    <property type="molecule type" value="Genomic_DNA"/>
</dbReference>
<dbReference type="GO" id="GO:0071973">
    <property type="term" value="P:bacterial-type flagellum-dependent cell motility"/>
    <property type="evidence" value="ECO:0007669"/>
    <property type="project" value="TreeGrafter"/>
</dbReference>
<keyword evidence="7" id="KW-0969">Cilium</keyword>
<dbReference type="PANTHER" id="PTHR34773">
    <property type="entry name" value="FLAGELLAR SECRETION CHAPERONE FLIS"/>
    <property type="match status" value="1"/>
</dbReference>
<keyword evidence="4" id="KW-1005">Bacterial flagellum biogenesis</keyword>
<keyword evidence="7" id="KW-0282">Flagellum</keyword>
<protein>
    <submittedName>
        <fullName evidence="7">Flagellar protein FliS</fullName>
    </submittedName>
</protein>
<evidence type="ECO:0000256" key="3">
    <source>
        <dbReference type="ARBA" id="ARBA00022490"/>
    </source>
</evidence>
<evidence type="ECO:0000313" key="8">
    <source>
        <dbReference type="Proteomes" id="UP000319976"/>
    </source>
</evidence>
<dbReference type="KEGG" id="chya:V22_38260"/>
<dbReference type="Pfam" id="PF02561">
    <property type="entry name" value="FliS"/>
    <property type="match status" value="1"/>
</dbReference>
<name>A0A517TDW4_9PLAN</name>